<dbReference type="InterPro" id="IPR036388">
    <property type="entry name" value="WH-like_DNA-bd_sf"/>
</dbReference>
<name>A0A848KMK7_9NOCA</name>
<dbReference type="Pfam" id="PF03861">
    <property type="entry name" value="ANTAR"/>
    <property type="match status" value="1"/>
</dbReference>
<dbReference type="SMART" id="SM01012">
    <property type="entry name" value="ANTAR"/>
    <property type="match status" value="1"/>
</dbReference>
<dbReference type="AlphaFoldDB" id="A0A848KMK7"/>
<dbReference type="PROSITE" id="PS50921">
    <property type="entry name" value="ANTAR"/>
    <property type="match status" value="1"/>
</dbReference>
<evidence type="ECO:0000256" key="2">
    <source>
        <dbReference type="ARBA" id="ARBA00023163"/>
    </source>
</evidence>
<accession>A0A848KMK7</accession>
<keyword evidence="1" id="KW-0805">Transcription regulation</keyword>
<dbReference type="Gene3D" id="1.10.10.10">
    <property type="entry name" value="Winged helix-like DNA-binding domain superfamily/Winged helix DNA-binding domain"/>
    <property type="match status" value="1"/>
</dbReference>
<dbReference type="Proteomes" id="UP000535543">
    <property type="component" value="Unassembled WGS sequence"/>
</dbReference>
<dbReference type="EMBL" id="VCQU01000010">
    <property type="protein sequence ID" value="NMN98194.1"/>
    <property type="molecule type" value="Genomic_DNA"/>
</dbReference>
<dbReference type="InterPro" id="IPR005561">
    <property type="entry name" value="ANTAR"/>
</dbReference>
<reference evidence="4 5" key="1">
    <citation type="submission" date="2019-05" db="EMBL/GenBank/DDBJ databases">
        <authorList>
            <person name="Lee S.D."/>
        </authorList>
    </citation>
    <scope>NUCLEOTIDE SEQUENCE [LARGE SCALE GENOMIC DNA]</scope>
    <source>
        <strain evidence="4 5">YC2-7</strain>
    </source>
</reference>
<evidence type="ECO:0000259" key="3">
    <source>
        <dbReference type="PROSITE" id="PS50921"/>
    </source>
</evidence>
<dbReference type="SUPFAM" id="SSF55781">
    <property type="entry name" value="GAF domain-like"/>
    <property type="match status" value="1"/>
</dbReference>
<keyword evidence="5" id="KW-1185">Reference proteome</keyword>
<protein>
    <submittedName>
        <fullName evidence="4">GAF and ANTAR domain-containing protein</fullName>
    </submittedName>
</protein>
<comment type="caution">
    <text evidence="4">The sequence shown here is derived from an EMBL/GenBank/DDBJ whole genome shotgun (WGS) entry which is preliminary data.</text>
</comment>
<dbReference type="RefSeq" id="WP_169592107.1">
    <property type="nucleotide sequence ID" value="NZ_VCQU01000010.1"/>
</dbReference>
<evidence type="ECO:0000313" key="4">
    <source>
        <dbReference type="EMBL" id="NMN98194.1"/>
    </source>
</evidence>
<evidence type="ECO:0000256" key="1">
    <source>
        <dbReference type="ARBA" id="ARBA00023015"/>
    </source>
</evidence>
<proteinExistence type="predicted"/>
<keyword evidence="2" id="KW-0804">Transcription</keyword>
<reference evidence="4 5" key="2">
    <citation type="submission" date="2020-06" db="EMBL/GenBank/DDBJ databases">
        <title>Antribacter stalactiti gen. nov., sp. nov., a new member of the family Nacardiaceae isolated from a cave.</title>
        <authorList>
            <person name="Kim I.S."/>
        </authorList>
    </citation>
    <scope>NUCLEOTIDE SEQUENCE [LARGE SCALE GENOMIC DNA]</scope>
    <source>
        <strain evidence="4 5">YC2-7</strain>
    </source>
</reference>
<organism evidence="4 5">
    <name type="scientific">Antrihabitans stalactiti</name>
    <dbReference type="NCBI Taxonomy" id="2584121"/>
    <lineage>
        <taxon>Bacteria</taxon>
        <taxon>Bacillati</taxon>
        <taxon>Actinomycetota</taxon>
        <taxon>Actinomycetes</taxon>
        <taxon>Mycobacteriales</taxon>
        <taxon>Nocardiaceae</taxon>
        <taxon>Antrihabitans</taxon>
    </lineage>
</organism>
<dbReference type="InterPro" id="IPR029016">
    <property type="entry name" value="GAF-like_dom_sf"/>
</dbReference>
<dbReference type="Gene3D" id="3.30.450.40">
    <property type="match status" value="1"/>
</dbReference>
<feature type="domain" description="ANTAR" evidence="3">
    <location>
        <begin position="157"/>
        <end position="218"/>
    </location>
</feature>
<gene>
    <name evidence="4" type="ORF">FGL95_24430</name>
</gene>
<dbReference type="GO" id="GO:0003723">
    <property type="term" value="F:RNA binding"/>
    <property type="evidence" value="ECO:0007669"/>
    <property type="project" value="InterPro"/>
</dbReference>
<evidence type="ECO:0000313" key="5">
    <source>
        <dbReference type="Proteomes" id="UP000535543"/>
    </source>
</evidence>
<sequence length="234" mass="24788">MTGIDPIISAFHEAMSASTSTWCSACVRVLDIDAAAVVMIPASGHPEVFCSSDATAADVEDIQIMLGQGPAFAAHDAGHPILVPDVAVRDSRWPIFPTAMAERPHAARVGAMFSLPLQVGAIRVGVLDLFRKAHGPLETLQYSAALRVAETVTVALLGSATRVGADGTGSLILNRMINQATGMLIAQLGVGPQEAYLRLRAHAYSVNRPVSEIAGDIVDRRLRLDGPHDEADHR</sequence>